<name>A0ACB7ZEH9_9ERIC</name>
<proteinExistence type="predicted"/>
<dbReference type="Proteomes" id="UP000828048">
    <property type="component" value="Chromosome 12"/>
</dbReference>
<evidence type="ECO:0000313" key="2">
    <source>
        <dbReference type="Proteomes" id="UP000828048"/>
    </source>
</evidence>
<evidence type="ECO:0000313" key="1">
    <source>
        <dbReference type="EMBL" id="KAH7864160.1"/>
    </source>
</evidence>
<dbReference type="EMBL" id="CM037162">
    <property type="protein sequence ID" value="KAH7864160.1"/>
    <property type="molecule type" value="Genomic_DNA"/>
</dbReference>
<protein>
    <submittedName>
        <fullName evidence="1">Uncharacterized protein</fullName>
    </submittedName>
</protein>
<keyword evidence="2" id="KW-1185">Reference proteome</keyword>
<reference evidence="1 2" key="1">
    <citation type="journal article" date="2021" name="Hortic Res">
        <title>High-quality reference genome and annotation aids understanding of berry development for evergreen blueberry (Vaccinium darrowii).</title>
        <authorList>
            <person name="Yu J."/>
            <person name="Hulse-Kemp A.M."/>
            <person name="Babiker E."/>
            <person name="Staton M."/>
        </authorList>
    </citation>
    <scope>NUCLEOTIDE SEQUENCE [LARGE SCALE GENOMIC DNA]</scope>
    <source>
        <strain evidence="2">cv. NJ 8807/NJ 8810</strain>
        <tissue evidence="1">Young leaf</tissue>
    </source>
</reference>
<organism evidence="1 2">
    <name type="scientific">Vaccinium darrowii</name>
    <dbReference type="NCBI Taxonomy" id="229202"/>
    <lineage>
        <taxon>Eukaryota</taxon>
        <taxon>Viridiplantae</taxon>
        <taxon>Streptophyta</taxon>
        <taxon>Embryophyta</taxon>
        <taxon>Tracheophyta</taxon>
        <taxon>Spermatophyta</taxon>
        <taxon>Magnoliopsida</taxon>
        <taxon>eudicotyledons</taxon>
        <taxon>Gunneridae</taxon>
        <taxon>Pentapetalae</taxon>
        <taxon>asterids</taxon>
        <taxon>Ericales</taxon>
        <taxon>Ericaceae</taxon>
        <taxon>Vaccinioideae</taxon>
        <taxon>Vaccinieae</taxon>
        <taxon>Vaccinium</taxon>
    </lineage>
</organism>
<sequence length="189" mass="19921">MTTGSSVYSTSIHHFELYTEGFSVPAPSTDTAVEAPKGEFGVFLASVRNAIQTAALLTKEQMLGSSLLGRIPPIPVLGYLAAGILIGPFGLSIIHNVHGTKEIAEFGVVFLLFNIGLELSVERLSSMKKYVFGLGSAQVLVTAVVAGILARFIARQPCPAALIIGNGLALPSTAVVLQVKAMTYEQLFS</sequence>
<gene>
    <name evidence="1" type="ORF">Vadar_026472</name>
</gene>
<comment type="caution">
    <text evidence="1">The sequence shown here is derived from an EMBL/GenBank/DDBJ whole genome shotgun (WGS) entry which is preliminary data.</text>
</comment>
<accession>A0ACB7ZEH9</accession>